<dbReference type="EMBL" id="BOOH01000036">
    <property type="protein sequence ID" value="GIH77952.1"/>
    <property type="molecule type" value="Genomic_DNA"/>
</dbReference>
<evidence type="ECO:0000313" key="3">
    <source>
        <dbReference type="Proteomes" id="UP000616724"/>
    </source>
</evidence>
<evidence type="ECO:0000313" key="2">
    <source>
        <dbReference type="EMBL" id="GIH77952.1"/>
    </source>
</evidence>
<dbReference type="AlphaFoldDB" id="A0A8J3RQA8"/>
<gene>
    <name evidence="2" type="ORF">Plo01_43810</name>
</gene>
<dbReference type="SMART" id="SM00960">
    <property type="entry name" value="Robl_LC7"/>
    <property type="match status" value="1"/>
</dbReference>
<dbReference type="Proteomes" id="UP000616724">
    <property type="component" value="Unassembled WGS sequence"/>
</dbReference>
<name>A0A8J3RQA8_9ACTN</name>
<organism evidence="2 3">
    <name type="scientific">Planobispora longispora</name>
    <dbReference type="NCBI Taxonomy" id="28887"/>
    <lineage>
        <taxon>Bacteria</taxon>
        <taxon>Bacillati</taxon>
        <taxon>Actinomycetota</taxon>
        <taxon>Actinomycetes</taxon>
        <taxon>Streptosporangiales</taxon>
        <taxon>Streptosporangiaceae</taxon>
        <taxon>Planobispora</taxon>
    </lineage>
</organism>
<accession>A0A8J3RQA8</accession>
<proteinExistence type="predicted"/>
<sequence length="146" mass="15595">MPLKLRTLKRIGRRMPVELRDEVHREMVLLRQRMPDVSGSVACSVDGLTIASDMAGDTEQAIEQTGALSSALLALSRRMTSMVGKGALEETLISGSNGYAAFYAAGPKIVLTVLARPGTNLGLLRLEGRKTAASLAAITTRMSIPQ</sequence>
<dbReference type="InterPro" id="IPR004942">
    <property type="entry name" value="Roadblock/LAMTOR2_dom"/>
</dbReference>
<dbReference type="Gene3D" id="3.30.450.30">
    <property type="entry name" value="Dynein light chain 2a, cytoplasmic"/>
    <property type="match status" value="1"/>
</dbReference>
<dbReference type="SUPFAM" id="SSF103196">
    <property type="entry name" value="Roadblock/LC7 domain"/>
    <property type="match status" value="1"/>
</dbReference>
<evidence type="ECO:0000259" key="1">
    <source>
        <dbReference type="SMART" id="SM00960"/>
    </source>
</evidence>
<reference evidence="2 3" key="1">
    <citation type="submission" date="2021-01" db="EMBL/GenBank/DDBJ databases">
        <title>Whole genome shotgun sequence of Planobispora longispora NBRC 13918.</title>
        <authorList>
            <person name="Komaki H."/>
            <person name="Tamura T."/>
        </authorList>
    </citation>
    <scope>NUCLEOTIDE SEQUENCE [LARGE SCALE GENOMIC DNA]</scope>
    <source>
        <strain evidence="2 3">NBRC 13918</strain>
    </source>
</reference>
<protein>
    <recommendedName>
        <fullName evidence="1">Roadblock/LAMTOR2 domain-containing protein</fullName>
    </recommendedName>
</protein>
<feature type="domain" description="Roadblock/LAMTOR2" evidence="1">
    <location>
        <begin position="25"/>
        <end position="115"/>
    </location>
</feature>
<dbReference type="Pfam" id="PF03259">
    <property type="entry name" value="Robl_LC7"/>
    <property type="match status" value="1"/>
</dbReference>
<keyword evidence="3" id="KW-1185">Reference proteome</keyword>
<comment type="caution">
    <text evidence="2">The sequence shown here is derived from an EMBL/GenBank/DDBJ whole genome shotgun (WGS) entry which is preliminary data.</text>
</comment>